<dbReference type="EMBL" id="JAAORB010000053">
    <property type="protein sequence ID" value="NHQ75885.1"/>
    <property type="molecule type" value="Genomic_DNA"/>
</dbReference>
<accession>A0A967BD81</accession>
<evidence type="ECO:0008006" key="3">
    <source>
        <dbReference type="Google" id="ProtNLM"/>
    </source>
</evidence>
<organism evidence="1 2">
    <name type="scientific">Roseovarius gahaiensis</name>
    <dbReference type="NCBI Taxonomy" id="2716691"/>
    <lineage>
        <taxon>Bacteria</taxon>
        <taxon>Pseudomonadati</taxon>
        <taxon>Pseudomonadota</taxon>
        <taxon>Alphaproteobacteria</taxon>
        <taxon>Rhodobacterales</taxon>
        <taxon>Roseobacteraceae</taxon>
        <taxon>Roseovarius</taxon>
    </lineage>
</organism>
<protein>
    <recommendedName>
        <fullName evidence="3">Dihydrodipicolinate reductase</fullName>
    </recommendedName>
</protein>
<dbReference type="RefSeq" id="WP_167200036.1">
    <property type="nucleotide sequence ID" value="NZ_JAAORB010000053.1"/>
</dbReference>
<evidence type="ECO:0000313" key="1">
    <source>
        <dbReference type="EMBL" id="NHQ75885.1"/>
    </source>
</evidence>
<reference evidence="1" key="1">
    <citation type="submission" date="2020-03" db="EMBL/GenBank/DDBJ databases">
        <title>Roseovarius gahaiensis sp. nov., isolated from Gahai Saline Lake, China.</title>
        <authorList>
            <person name="Sun X."/>
        </authorList>
    </citation>
    <scope>NUCLEOTIDE SEQUENCE</scope>
    <source>
        <strain evidence="1">GH877</strain>
    </source>
</reference>
<gene>
    <name evidence="1" type="ORF">HAT86_15655</name>
</gene>
<dbReference type="Proteomes" id="UP000639775">
    <property type="component" value="Unassembled WGS sequence"/>
</dbReference>
<keyword evidence="2" id="KW-1185">Reference proteome</keyword>
<dbReference type="AlphaFoldDB" id="A0A967BD81"/>
<proteinExistence type="predicted"/>
<sequence>MLSRIFLNFVLLIFITSSSYAEVPIYKRVSSESEFRSLFVGKLILHRESRVRSFTISSDGTWGGTWNGKKIGGTWRFVDGDWCRIMTGVGEDCQEWEIDQTGKKIKVTRNRGMGEDFRYTIE</sequence>
<comment type="caution">
    <text evidence="1">The sequence shown here is derived from an EMBL/GenBank/DDBJ whole genome shotgun (WGS) entry which is preliminary data.</text>
</comment>
<evidence type="ECO:0000313" key="2">
    <source>
        <dbReference type="Proteomes" id="UP000639775"/>
    </source>
</evidence>
<name>A0A967BD81_9RHOB</name>